<organism evidence="1 2">
    <name type="scientific">Elstera cyanobacteriorum</name>
    <dbReference type="NCBI Taxonomy" id="2022747"/>
    <lineage>
        <taxon>Bacteria</taxon>
        <taxon>Pseudomonadati</taxon>
        <taxon>Pseudomonadota</taxon>
        <taxon>Alphaproteobacteria</taxon>
        <taxon>Rhodospirillales</taxon>
        <taxon>Rhodospirillaceae</taxon>
        <taxon>Elstera</taxon>
    </lineage>
</organism>
<sequence>MPLPRLRRGETVALILKPNARLQPFRARTREYRPLMLLGAGLLLMTLALVGSARAASPPRPLLPSDAQRMTEAELKVLTAHPASYRNRDSADPTTYSLRPDGTLTVYLNQGKEVLDGKWSIETDQLCIRLGWFYKSCSDAWRLGETSYFFWGEDEDETSGLARNTYDRLR</sequence>
<dbReference type="AlphaFoldDB" id="A0A255XLI8"/>
<proteinExistence type="predicted"/>
<comment type="caution">
    <text evidence="1">The sequence shown here is derived from an EMBL/GenBank/DDBJ whole genome shotgun (WGS) entry which is preliminary data.</text>
</comment>
<name>A0A255XLI8_9PROT</name>
<evidence type="ECO:0000313" key="2">
    <source>
        <dbReference type="Proteomes" id="UP000216361"/>
    </source>
</evidence>
<keyword evidence="2" id="KW-1185">Reference proteome</keyword>
<dbReference type="RefSeq" id="WP_094409344.1">
    <property type="nucleotide sequence ID" value="NZ_BMJZ01000002.1"/>
</dbReference>
<dbReference type="OrthoDB" id="8238110at2"/>
<reference evidence="1 2" key="1">
    <citation type="submission" date="2017-07" db="EMBL/GenBank/DDBJ databases">
        <title>Elstera cyanobacteriorum sp. nov., a novel bacterium isolated from cyanobacterial aggregates in a eutrophic lake.</title>
        <authorList>
            <person name="Cai H."/>
        </authorList>
    </citation>
    <scope>NUCLEOTIDE SEQUENCE [LARGE SCALE GENOMIC DNA]</scope>
    <source>
        <strain evidence="1 2">TH019</strain>
    </source>
</reference>
<evidence type="ECO:0000313" key="1">
    <source>
        <dbReference type="EMBL" id="OYQ17782.1"/>
    </source>
</evidence>
<dbReference type="Proteomes" id="UP000216361">
    <property type="component" value="Unassembled WGS sequence"/>
</dbReference>
<gene>
    <name evidence="1" type="ORF">CHR90_12430</name>
</gene>
<accession>A0A255XLI8</accession>
<protein>
    <submittedName>
        <fullName evidence="1">Uncharacterized protein</fullName>
    </submittedName>
</protein>
<dbReference type="EMBL" id="NOXS01000033">
    <property type="protein sequence ID" value="OYQ17782.1"/>
    <property type="molecule type" value="Genomic_DNA"/>
</dbReference>